<dbReference type="InterPro" id="IPR029063">
    <property type="entry name" value="SAM-dependent_MTases_sf"/>
</dbReference>
<dbReference type="Pfam" id="PF00891">
    <property type="entry name" value="Methyltransf_2"/>
    <property type="match status" value="1"/>
</dbReference>
<dbReference type="PROSITE" id="PS51683">
    <property type="entry name" value="SAM_OMT_II"/>
    <property type="match status" value="1"/>
</dbReference>
<dbReference type="PANTHER" id="PTHR43712:SF2">
    <property type="entry name" value="O-METHYLTRANSFERASE CICE"/>
    <property type="match status" value="1"/>
</dbReference>
<dbReference type="OrthoDB" id="9766840at2"/>
<dbReference type="STRING" id="867345.SAMN05421693_10386"/>
<dbReference type="InterPro" id="IPR001077">
    <property type="entry name" value="COMT_C"/>
</dbReference>
<dbReference type="InterPro" id="IPR016461">
    <property type="entry name" value="COMT-like"/>
</dbReference>
<dbReference type="SUPFAM" id="SSF53335">
    <property type="entry name" value="S-adenosyl-L-methionine-dependent methyltransferases"/>
    <property type="match status" value="1"/>
</dbReference>
<dbReference type="AlphaFoldDB" id="A0A1H8ZVK2"/>
<dbReference type="PIRSF" id="PIRSF005739">
    <property type="entry name" value="O-mtase"/>
    <property type="match status" value="1"/>
</dbReference>
<dbReference type="GO" id="GO:0046983">
    <property type="term" value="F:protein dimerization activity"/>
    <property type="evidence" value="ECO:0007669"/>
    <property type="project" value="InterPro"/>
</dbReference>
<dbReference type="SUPFAM" id="SSF46785">
    <property type="entry name" value="Winged helix' DNA-binding domain"/>
    <property type="match status" value="1"/>
</dbReference>
<evidence type="ECO:0000256" key="1">
    <source>
        <dbReference type="ARBA" id="ARBA00022603"/>
    </source>
</evidence>
<keyword evidence="2 7" id="KW-0808">Transferase</keyword>
<keyword evidence="1 7" id="KW-0489">Methyltransferase</keyword>
<feature type="active site" description="Proton acceptor" evidence="4">
    <location>
        <position position="293"/>
    </location>
</feature>
<dbReference type="GO" id="GO:0032259">
    <property type="term" value="P:methylation"/>
    <property type="evidence" value="ECO:0007669"/>
    <property type="project" value="UniProtKB-KW"/>
</dbReference>
<evidence type="ECO:0000313" key="8">
    <source>
        <dbReference type="Proteomes" id="UP000199496"/>
    </source>
</evidence>
<evidence type="ECO:0000256" key="2">
    <source>
        <dbReference type="ARBA" id="ARBA00022679"/>
    </source>
</evidence>
<name>A0A1H8ZVK2_9GAMM</name>
<dbReference type="InterPro" id="IPR012967">
    <property type="entry name" value="COMT_dimerisation"/>
</dbReference>
<sequence length="385" mass="42277">MASWPGKVSAAYRDARWRGHFLALRNRVLSSPRFQRWAAAFPLTRPVARLRARRLFDTVAGFVYSQVLYAFVHLRLPDMLHESGPLTIPELAARTDLPEESCLLLAKAAASLDLMEYHGRGRWGLGRQGAAMIANPGVAAMVEHHAMLYADLQDPVALLRAGKNGQTRLGRFWAYAGEGPPGGLEADRVTEYTRLMSISQQLVAEEILDAFNPKGYTRLMDLGGGNATFLAAVAARVPELELVLFDLPAVAEKAQGRFDELGLAHRAKAIGGDFFSDPLPKGADLISLVRVVHDHNDDHILGLFRAIREALPDHGALLLAEPMSGTAGAEPMGDAYFGFYLHAMGRGRPRTPAELEEMLIASGFTRIRMLPTRTPLLTRVMLVRP</sequence>
<dbReference type="InterPro" id="IPR036390">
    <property type="entry name" value="WH_DNA-bd_sf"/>
</dbReference>
<dbReference type="EMBL" id="FOFO01000003">
    <property type="protein sequence ID" value="SEP68480.1"/>
    <property type="molecule type" value="Genomic_DNA"/>
</dbReference>
<keyword evidence="8" id="KW-1185">Reference proteome</keyword>
<dbReference type="Proteomes" id="UP000199496">
    <property type="component" value="Unassembled WGS sequence"/>
</dbReference>
<evidence type="ECO:0000313" key="7">
    <source>
        <dbReference type="EMBL" id="SEP68480.1"/>
    </source>
</evidence>
<dbReference type="InterPro" id="IPR036388">
    <property type="entry name" value="WH-like_DNA-bd_sf"/>
</dbReference>
<proteinExistence type="predicted"/>
<dbReference type="Pfam" id="PF08100">
    <property type="entry name" value="Dimerisation"/>
    <property type="match status" value="1"/>
</dbReference>
<feature type="domain" description="O-methyltransferase C-terminal" evidence="5">
    <location>
        <begin position="188"/>
        <end position="364"/>
    </location>
</feature>
<dbReference type="Gene3D" id="3.40.50.150">
    <property type="entry name" value="Vaccinia Virus protein VP39"/>
    <property type="match status" value="1"/>
</dbReference>
<gene>
    <name evidence="7" type="ORF">SAMN05421693_10386</name>
</gene>
<dbReference type="GO" id="GO:0008171">
    <property type="term" value="F:O-methyltransferase activity"/>
    <property type="evidence" value="ECO:0007669"/>
    <property type="project" value="InterPro"/>
</dbReference>
<feature type="domain" description="O-methyltransferase dimerisation" evidence="6">
    <location>
        <begin position="57"/>
        <end position="127"/>
    </location>
</feature>
<dbReference type="Gene3D" id="1.10.10.10">
    <property type="entry name" value="Winged helix-like DNA-binding domain superfamily/Winged helix DNA-binding domain"/>
    <property type="match status" value="1"/>
</dbReference>
<dbReference type="Gene3D" id="1.10.287.1350">
    <property type="match status" value="1"/>
</dbReference>
<dbReference type="RefSeq" id="WP_090203399.1">
    <property type="nucleotide sequence ID" value="NZ_FOFO01000003.1"/>
</dbReference>
<dbReference type="PANTHER" id="PTHR43712">
    <property type="entry name" value="PUTATIVE (AFU_ORTHOLOGUE AFUA_4G14580)-RELATED"/>
    <property type="match status" value="1"/>
</dbReference>
<evidence type="ECO:0000256" key="3">
    <source>
        <dbReference type="ARBA" id="ARBA00022691"/>
    </source>
</evidence>
<organism evidence="7 8">
    <name type="scientific">Ectothiorhodospira magna</name>
    <dbReference type="NCBI Taxonomy" id="867345"/>
    <lineage>
        <taxon>Bacteria</taxon>
        <taxon>Pseudomonadati</taxon>
        <taxon>Pseudomonadota</taxon>
        <taxon>Gammaproteobacteria</taxon>
        <taxon>Chromatiales</taxon>
        <taxon>Ectothiorhodospiraceae</taxon>
        <taxon>Ectothiorhodospira</taxon>
    </lineage>
</organism>
<protein>
    <submittedName>
        <fullName evidence="7">Demethylspheroidene O-methyltransferase</fullName>
    </submittedName>
</protein>
<evidence type="ECO:0000256" key="4">
    <source>
        <dbReference type="PIRSR" id="PIRSR005739-1"/>
    </source>
</evidence>
<evidence type="ECO:0000259" key="6">
    <source>
        <dbReference type="Pfam" id="PF08100"/>
    </source>
</evidence>
<accession>A0A1H8ZVK2</accession>
<evidence type="ECO:0000259" key="5">
    <source>
        <dbReference type="Pfam" id="PF00891"/>
    </source>
</evidence>
<keyword evidence="3" id="KW-0949">S-adenosyl-L-methionine</keyword>
<reference evidence="7 8" key="1">
    <citation type="submission" date="2016-10" db="EMBL/GenBank/DDBJ databases">
        <authorList>
            <person name="de Groot N.N."/>
        </authorList>
    </citation>
    <scope>NUCLEOTIDE SEQUENCE [LARGE SCALE GENOMIC DNA]</scope>
    <source>
        <strain evidence="7 8">B7-7</strain>
    </source>
</reference>